<sequence length="535" mass="55006">MYFQITNAARDALASNPSIRPTSYKLGTGTGYVPTASDTDIHGTLVSTGLLSPGDVINGNVLRYSILLPKDLTFLQQFGEVGLYTSTNMLFALAVADVPVTKDNSYAMRIDAYLSSVDANYEMWLDVAETSNAFHMGTLQSVDMLPSASDALPSAYIVKQGLIESFRAYTSGNGLWGFDEYASDGGTYPVTQPSVLSVTVNGATYTGPRVLDVNNPPIIEFVTGYLFSLCRKVTSIIDSGSSVTLNWDTPLIQAPVAGDTVVVFNRVPKSITAGPGITITRGANGQMVISAAQGSVSVWRNGIGAPANTVGNNGDYYLDDGNGNVYAKSAGVYSIVANIAGPQGVAGAAGAAGATGPQGPKGDAGIAGAPGANGNTIWNGTGAPSNTLGAPGDFYLQTDTSVLWGPKTTAWPSSGVPLQAPMKTYAVSLFVEGTTNVPNEVLMVHCAAAAFTIPVSLPGSNVKALSPAANNSVFIIKKNGTQIGVATFAIGSTTALLGSSVPVSFAVGDILEVDGPNTPDPSLANIGFTIVGTLN</sequence>
<protein>
    <submittedName>
        <fullName evidence="1">Collagen alpha 1(VIII) chain protein</fullName>
    </submittedName>
</protein>
<dbReference type="EMBL" id="BK016090">
    <property type="protein sequence ID" value="DAF94158.1"/>
    <property type="molecule type" value="Genomic_DNA"/>
</dbReference>
<name>A0A8S5UID5_9CAUD</name>
<evidence type="ECO:0000313" key="1">
    <source>
        <dbReference type="EMBL" id="DAF94253.1"/>
    </source>
</evidence>
<keyword evidence="1" id="KW-0176">Collagen</keyword>
<accession>A0A8S5UID5</accession>
<organism evidence="1">
    <name type="scientific">Myoviridae sp. ctu2j3</name>
    <dbReference type="NCBI Taxonomy" id="2825197"/>
    <lineage>
        <taxon>Viruses</taxon>
        <taxon>Duplodnaviria</taxon>
        <taxon>Heunggongvirae</taxon>
        <taxon>Uroviricota</taxon>
        <taxon>Caudoviricetes</taxon>
    </lineage>
</organism>
<proteinExistence type="predicted"/>
<reference evidence="1" key="1">
    <citation type="journal article" date="2021" name="Proc. Natl. Acad. Sci. U.S.A.">
        <title>A Catalog of Tens of Thousands of Viruses from Human Metagenomes Reveals Hidden Associations with Chronic Diseases.</title>
        <authorList>
            <person name="Tisza M.J."/>
            <person name="Buck C.B."/>
        </authorList>
    </citation>
    <scope>NUCLEOTIDE SEQUENCE</scope>
    <source>
        <strain evidence="1">Ctu2j3</strain>
    </source>
</reference>
<dbReference type="EMBL" id="BK016090">
    <property type="protein sequence ID" value="DAF94253.1"/>
    <property type="molecule type" value="Genomic_DNA"/>
</dbReference>